<comment type="subcellular location">
    <subcellularLocation>
        <location evidence="3">Nucleus</location>
        <location evidence="3">PML body</location>
    </subcellularLocation>
</comment>
<dbReference type="GO" id="GO:0046872">
    <property type="term" value="F:metal ion binding"/>
    <property type="evidence" value="ECO:0007669"/>
    <property type="project" value="UniProtKB-KW"/>
</dbReference>
<dbReference type="GO" id="GO:0070260">
    <property type="term" value="F:5'-tyrosyl-DNA phosphodiesterase activity"/>
    <property type="evidence" value="ECO:0007669"/>
    <property type="project" value="TreeGrafter"/>
</dbReference>
<keyword evidence="4" id="KW-0540">Nuclease</keyword>
<feature type="region of interest" description="Disordered" evidence="11">
    <location>
        <begin position="71"/>
        <end position="91"/>
    </location>
</feature>
<evidence type="ECO:0000256" key="7">
    <source>
        <dbReference type="ARBA" id="ARBA00022801"/>
    </source>
</evidence>
<keyword evidence="7" id="KW-0378">Hydrolase</keyword>
<dbReference type="GO" id="GO:0005737">
    <property type="term" value="C:cytoplasm"/>
    <property type="evidence" value="ECO:0007669"/>
    <property type="project" value="TreeGrafter"/>
</dbReference>
<keyword evidence="9" id="KW-0234">DNA repair</keyword>
<reference evidence="14" key="1">
    <citation type="submission" date="2014-04" db="EMBL/GenBank/DDBJ databases">
        <title>Evolutionary Origins and Diversification of the Mycorrhizal Mutualists.</title>
        <authorList>
            <consortium name="DOE Joint Genome Institute"/>
            <consortium name="Mycorrhizal Genomics Consortium"/>
            <person name="Kohler A."/>
            <person name="Kuo A."/>
            <person name="Nagy L.G."/>
            <person name="Floudas D."/>
            <person name="Copeland A."/>
            <person name="Barry K.W."/>
            <person name="Cichocki N."/>
            <person name="Veneault-Fourrey C."/>
            <person name="LaButti K."/>
            <person name="Lindquist E.A."/>
            <person name="Lipzen A."/>
            <person name="Lundell T."/>
            <person name="Morin E."/>
            <person name="Murat C."/>
            <person name="Riley R."/>
            <person name="Ohm R."/>
            <person name="Sun H."/>
            <person name="Tunlid A."/>
            <person name="Henrissat B."/>
            <person name="Grigoriev I.V."/>
            <person name="Hibbett D.S."/>
            <person name="Martin F."/>
        </authorList>
    </citation>
    <scope>NUCLEOTIDE SEQUENCE [LARGE SCALE GENOMIC DNA]</scope>
    <source>
        <strain evidence="14">FD-334 SS-4</strain>
    </source>
</reference>
<feature type="domain" description="Endonuclease/exonuclease/phosphatase" evidence="12">
    <location>
        <begin position="106"/>
        <end position="393"/>
    </location>
</feature>
<evidence type="ECO:0000313" key="14">
    <source>
        <dbReference type="Proteomes" id="UP000054270"/>
    </source>
</evidence>
<evidence type="ECO:0000256" key="10">
    <source>
        <dbReference type="ARBA" id="ARBA00023242"/>
    </source>
</evidence>
<dbReference type="CDD" id="cd09080">
    <property type="entry name" value="TDP2"/>
    <property type="match status" value="1"/>
</dbReference>
<evidence type="ECO:0000256" key="11">
    <source>
        <dbReference type="SAM" id="MobiDB-lite"/>
    </source>
</evidence>
<dbReference type="InterPro" id="IPR051547">
    <property type="entry name" value="TDP2-like"/>
</dbReference>
<evidence type="ECO:0000313" key="13">
    <source>
        <dbReference type="EMBL" id="KJA23547.1"/>
    </source>
</evidence>
<dbReference type="GO" id="GO:0004518">
    <property type="term" value="F:nuclease activity"/>
    <property type="evidence" value="ECO:0007669"/>
    <property type="project" value="UniProtKB-KW"/>
</dbReference>
<keyword evidence="5" id="KW-0479">Metal-binding</keyword>
<accession>A0A0D2L8J8</accession>
<dbReference type="InterPro" id="IPR036691">
    <property type="entry name" value="Endo/exonu/phosph_ase_sf"/>
</dbReference>
<dbReference type="GO" id="GO:0006302">
    <property type="term" value="P:double-strand break repair"/>
    <property type="evidence" value="ECO:0007669"/>
    <property type="project" value="TreeGrafter"/>
</dbReference>
<proteinExistence type="predicted"/>
<evidence type="ECO:0000256" key="3">
    <source>
        <dbReference type="ARBA" id="ARBA00004322"/>
    </source>
</evidence>
<evidence type="ECO:0000256" key="1">
    <source>
        <dbReference type="ARBA" id="ARBA00001936"/>
    </source>
</evidence>
<dbReference type="OrthoDB" id="9975959at2759"/>
<dbReference type="EMBL" id="KN817542">
    <property type="protein sequence ID" value="KJA23547.1"/>
    <property type="molecule type" value="Genomic_DNA"/>
</dbReference>
<comment type="cofactor">
    <cofactor evidence="1">
        <name>Mn(2+)</name>
        <dbReference type="ChEBI" id="CHEBI:29035"/>
    </cofactor>
</comment>
<evidence type="ECO:0000256" key="9">
    <source>
        <dbReference type="ARBA" id="ARBA00023204"/>
    </source>
</evidence>
<feature type="compositionally biased region" description="Low complexity" evidence="11">
    <location>
        <begin position="76"/>
        <end position="91"/>
    </location>
</feature>
<keyword evidence="8" id="KW-0460">Magnesium</keyword>
<dbReference type="STRING" id="945553.A0A0D2L8J8"/>
<dbReference type="AlphaFoldDB" id="A0A0D2L8J8"/>
<evidence type="ECO:0000256" key="4">
    <source>
        <dbReference type="ARBA" id="ARBA00022722"/>
    </source>
</evidence>
<dbReference type="GO" id="GO:0003697">
    <property type="term" value="F:single-stranded DNA binding"/>
    <property type="evidence" value="ECO:0007669"/>
    <property type="project" value="TreeGrafter"/>
</dbReference>
<gene>
    <name evidence="13" type="ORF">HYPSUDRAFT_39729</name>
</gene>
<dbReference type="PANTHER" id="PTHR15822:SF4">
    <property type="entry name" value="TYROSYL-DNA PHOSPHODIESTERASE 2"/>
    <property type="match status" value="1"/>
</dbReference>
<evidence type="ECO:0000256" key="2">
    <source>
        <dbReference type="ARBA" id="ARBA00001946"/>
    </source>
</evidence>
<dbReference type="Proteomes" id="UP000054270">
    <property type="component" value="Unassembled WGS sequence"/>
</dbReference>
<evidence type="ECO:0000256" key="5">
    <source>
        <dbReference type="ARBA" id="ARBA00022723"/>
    </source>
</evidence>
<organism evidence="13 14">
    <name type="scientific">Hypholoma sublateritium (strain FD-334 SS-4)</name>
    <dbReference type="NCBI Taxonomy" id="945553"/>
    <lineage>
        <taxon>Eukaryota</taxon>
        <taxon>Fungi</taxon>
        <taxon>Dikarya</taxon>
        <taxon>Basidiomycota</taxon>
        <taxon>Agaricomycotina</taxon>
        <taxon>Agaricomycetes</taxon>
        <taxon>Agaricomycetidae</taxon>
        <taxon>Agaricales</taxon>
        <taxon>Agaricineae</taxon>
        <taxon>Strophariaceae</taxon>
        <taxon>Hypholoma</taxon>
    </lineage>
</organism>
<keyword evidence="10" id="KW-0539">Nucleus</keyword>
<keyword evidence="6" id="KW-0227">DNA damage</keyword>
<dbReference type="PANTHER" id="PTHR15822">
    <property type="entry name" value="TRAF AND TNF RECEPTOR-ASSOCIATED PROTEIN"/>
    <property type="match status" value="1"/>
</dbReference>
<dbReference type="Gene3D" id="3.60.10.10">
    <property type="entry name" value="Endonuclease/exonuclease/phosphatase"/>
    <property type="match status" value="1"/>
</dbReference>
<evidence type="ECO:0000256" key="6">
    <source>
        <dbReference type="ARBA" id="ARBA00022763"/>
    </source>
</evidence>
<dbReference type="InterPro" id="IPR005135">
    <property type="entry name" value="Endo/exonuclease/phosphatase"/>
</dbReference>
<evidence type="ECO:0000259" key="12">
    <source>
        <dbReference type="Pfam" id="PF03372"/>
    </source>
</evidence>
<protein>
    <recommendedName>
        <fullName evidence="12">Endonuclease/exonuclease/phosphatase domain-containing protein</fullName>
    </recommendedName>
</protein>
<dbReference type="Pfam" id="PF03372">
    <property type="entry name" value="Exo_endo_phos"/>
    <property type="match status" value="1"/>
</dbReference>
<name>A0A0D2L8J8_HYPSF</name>
<dbReference type="SUPFAM" id="SSF56219">
    <property type="entry name" value="DNase I-like"/>
    <property type="match status" value="1"/>
</dbReference>
<keyword evidence="14" id="KW-1185">Reference proteome</keyword>
<evidence type="ECO:0000256" key="8">
    <source>
        <dbReference type="ARBA" id="ARBA00022842"/>
    </source>
</evidence>
<comment type="cofactor">
    <cofactor evidence="2">
        <name>Mg(2+)</name>
        <dbReference type="ChEBI" id="CHEBI:18420"/>
    </cofactor>
</comment>
<dbReference type="OMA" id="TWNIDFQ"/>
<sequence>MTASTSNHISEIITKEELGSITDSGEVQLSSLNAESATNKDVQLELEQPFYVYDPSAGWIVSLQNSGFSGSSEIPSNANSTSAKAANQSQASNPTQIAPALSFTLVTWNVDFMASHESTRLATIIDYIQHSLVNPLPSHSESTTHVRAPPVLLLQEVHHSCFPALLEHPLIRTTYAVTDISSATWSEPDAAYGLITLVPRILIPAVHRVFRTPFESAMARDALYVEITVDSPSSGRILRVANTHLESLREGDSLRPVQLTSVARQFEGVHAGIVGGDMNPIGPLDQKLPGRLGLSDAWLIQQAKNPHLSADEAKGKVSKMRDGDDNDVFMDTEGGDGYTWGTQPTSRFPKRRMDKILFTGGVAVDQIERIGIGLKASVIRRDGRRYQLWASDHFGLVAQVTISERQ</sequence>